<dbReference type="EMBL" id="CP016022">
    <property type="protein sequence ID" value="ANJ72254.1"/>
    <property type="molecule type" value="Genomic_DNA"/>
</dbReference>
<gene>
    <name evidence="1" type="ORF">A9Y76_07145</name>
</gene>
<dbReference type="RefSeq" id="WP_064803045.1">
    <property type="nucleotide sequence ID" value="NZ_CP016022.1"/>
</dbReference>
<dbReference type="AlphaFoldDB" id="A0A191ZVX5"/>
<name>A0A191ZVX5_9RALS</name>
<evidence type="ECO:0000313" key="1">
    <source>
        <dbReference type="EMBL" id="ANJ72254.1"/>
    </source>
</evidence>
<sequence length="146" mass="16806">MSSATEQKLQAKNEKHYFIMELCTENELNTLAKHANKLAGKMVRLPTENLPQSYKDSMRAIKDIREEQSLDMYFNVGKHTANHEQIKIAFMKDNKTVYSGVFDDPLKMIDSAFEGIRHLQSANRYQDILKSLGQQAAQQQTKKVKI</sequence>
<proteinExistence type="predicted"/>
<dbReference type="GeneID" id="61525796"/>
<accession>A0A191ZVX5</accession>
<organism evidence="1 2">
    <name type="scientific">Ralstonia insidiosa</name>
    <dbReference type="NCBI Taxonomy" id="190721"/>
    <lineage>
        <taxon>Bacteria</taxon>
        <taxon>Pseudomonadati</taxon>
        <taxon>Pseudomonadota</taxon>
        <taxon>Betaproteobacteria</taxon>
        <taxon>Burkholderiales</taxon>
        <taxon>Burkholderiaceae</taxon>
        <taxon>Ralstonia</taxon>
    </lineage>
</organism>
<reference evidence="2" key="1">
    <citation type="submission" date="2016-06" db="EMBL/GenBank/DDBJ databases">
        <authorList>
            <person name="Xu Y."/>
            <person name="Nagy A."/>
            <person name="Yan X."/>
            <person name="Kim S.W."/>
            <person name="Haley B."/>
            <person name="Liu N.T."/>
            <person name="Nou X."/>
        </authorList>
    </citation>
    <scope>NUCLEOTIDE SEQUENCE [LARGE SCALE GENOMIC DNA]</scope>
    <source>
        <strain evidence="2">ATCC 49129</strain>
    </source>
</reference>
<evidence type="ECO:0000313" key="2">
    <source>
        <dbReference type="Proteomes" id="UP000078572"/>
    </source>
</evidence>
<dbReference type="Proteomes" id="UP000078572">
    <property type="component" value="Chromosome 1"/>
</dbReference>
<keyword evidence="2" id="KW-1185">Reference proteome</keyword>
<protein>
    <submittedName>
        <fullName evidence="1">Uncharacterized protein</fullName>
    </submittedName>
</protein>